<dbReference type="InterPro" id="IPR006015">
    <property type="entry name" value="Universal_stress_UspA"/>
</dbReference>
<dbReference type="Pfam" id="PF00582">
    <property type="entry name" value="Usp"/>
    <property type="match status" value="1"/>
</dbReference>
<gene>
    <name evidence="3" type="ORF">ERS075579_00796</name>
</gene>
<dbReference type="PANTHER" id="PTHR46268">
    <property type="entry name" value="STRESS RESPONSE PROTEIN NHAX"/>
    <property type="match status" value="1"/>
</dbReference>
<dbReference type="EMBL" id="CSWP01000001">
    <property type="protein sequence ID" value="CPV36547.1"/>
    <property type="molecule type" value="Genomic_DNA"/>
</dbReference>
<feature type="domain" description="UspA" evidence="2">
    <location>
        <begin position="7"/>
        <end position="141"/>
    </location>
</feature>
<sequence>MTEYDRYGPVVVGIDGSRAAIHAAQWAIDEAVDRNVPLCLVHVTRVAISTKSFVDEYRIDKEYAETSLREAAAAVKATGKPVKLDCIMRHGLAGEALIDESRDASLVCVGSEGVGRIASAFFGSTATEVAKRAHCPVAVVHRPESISDTRQLWIAVAVNEPGESDAAIDCAMQEARLRQLPVLAVGTWQEDMGEHPYDKLDHRVEALRERYRDVRIYPVATPAGLGRFVKKSDEPVAIAVVRRAEIGDVIHTRPSPGSGERTLLIVRD</sequence>
<dbReference type="AlphaFoldDB" id="A0A0U0ZJ29"/>
<comment type="similarity">
    <text evidence="1">Belongs to the universal stress protein A family.</text>
</comment>
<evidence type="ECO:0000259" key="2">
    <source>
        <dbReference type="Pfam" id="PF00582"/>
    </source>
</evidence>
<proteinExistence type="inferred from homology"/>
<evidence type="ECO:0000313" key="3">
    <source>
        <dbReference type="EMBL" id="CPV36547.1"/>
    </source>
</evidence>
<dbReference type="PANTHER" id="PTHR46268:SF6">
    <property type="entry name" value="UNIVERSAL STRESS PROTEIN UP12"/>
    <property type="match status" value="1"/>
</dbReference>
<evidence type="ECO:0000256" key="1">
    <source>
        <dbReference type="ARBA" id="ARBA00008791"/>
    </source>
</evidence>
<name>A0A0U0ZJ29_9MYCO</name>
<dbReference type="InterPro" id="IPR014729">
    <property type="entry name" value="Rossmann-like_a/b/a_fold"/>
</dbReference>
<dbReference type="RefSeq" id="WP_016895600.1">
    <property type="nucleotide sequence ID" value="NZ_CP014961.1"/>
</dbReference>
<accession>A0A0U0ZJ29</accession>
<dbReference type="Proteomes" id="UP000045782">
    <property type="component" value="Unassembled WGS sequence"/>
</dbReference>
<evidence type="ECO:0000313" key="4">
    <source>
        <dbReference type="Proteomes" id="UP000045782"/>
    </source>
</evidence>
<protein>
    <submittedName>
        <fullName evidence="3">Universal stress protein family</fullName>
    </submittedName>
</protein>
<dbReference type="PRINTS" id="PR01438">
    <property type="entry name" value="UNVRSLSTRESS"/>
</dbReference>
<dbReference type="Gene3D" id="3.40.50.620">
    <property type="entry name" value="HUPs"/>
    <property type="match status" value="2"/>
</dbReference>
<dbReference type="InterPro" id="IPR006016">
    <property type="entry name" value="UspA"/>
</dbReference>
<reference evidence="3 4" key="1">
    <citation type="submission" date="2015-03" db="EMBL/GenBank/DDBJ databases">
        <authorList>
            <person name="Murphy D."/>
        </authorList>
    </citation>
    <scope>NUCLEOTIDE SEQUENCE [LARGE SCALE GENOMIC DNA]</scope>
    <source>
        <strain evidence="3 4">PAP088</strain>
    </source>
</reference>
<dbReference type="SUPFAM" id="SSF52402">
    <property type="entry name" value="Adenine nucleotide alpha hydrolases-like"/>
    <property type="match status" value="1"/>
</dbReference>
<organism evidence="3 4">
    <name type="scientific">Mycobacteroides abscessus</name>
    <dbReference type="NCBI Taxonomy" id="36809"/>
    <lineage>
        <taxon>Bacteria</taxon>
        <taxon>Bacillati</taxon>
        <taxon>Actinomycetota</taxon>
        <taxon>Actinomycetes</taxon>
        <taxon>Mycobacteriales</taxon>
        <taxon>Mycobacteriaceae</taxon>
        <taxon>Mycobacteroides</taxon>
    </lineage>
</organism>